<dbReference type="SUPFAM" id="SSF52266">
    <property type="entry name" value="SGNH hydrolase"/>
    <property type="match status" value="1"/>
</dbReference>
<gene>
    <name evidence="2" type="ORF">J0M35_01590</name>
</gene>
<dbReference type="Proteomes" id="UP000664277">
    <property type="component" value="Unassembled WGS sequence"/>
</dbReference>
<keyword evidence="1" id="KW-0812">Transmembrane</keyword>
<evidence type="ECO:0000256" key="1">
    <source>
        <dbReference type="SAM" id="Phobius"/>
    </source>
</evidence>
<organism evidence="2 3">
    <name type="scientific">Candidatus Obscuribacter phosphatis</name>
    <dbReference type="NCBI Taxonomy" id="1906157"/>
    <lineage>
        <taxon>Bacteria</taxon>
        <taxon>Bacillati</taxon>
        <taxon>Candidatus Melainabacteria</taxon>
        <taxon>Candidatus Obscuribacterales</taxon>
        <taxon>Candidatus Obscuribacteraceae</taxon>
        <taxon>Candidatus Obscuribacter</taxon>
    </lineage>
</organism>
<proteinExistence type="predicted"/>
<dbReference type="AlphaFoldDB" id="A0A8J7PJH7"/>
<evidence type="ECO:0000313" key="3">
    <source>
        <dbReference type="Proteomes" id="UP000664277"/>
    </source>
</evidence>
<accession>A0A8J7PJH7</accession>
<keyword evidence="1" id="KW-0472">Membrane</keyword>
<keyword evidence="1" id="KW-1133">Transmembrane helix</keyword>
<name>A0A8J7PJH7_9BACT</name>
<comment type="caution">
    <text evidence="2">The sequence shown here is derived from an EMBL/GenBank/DDBJ whole genome shotgun (WGS) entry which is preliminary data.</text>
</comment>
<sequence>MNKEKQKSYSRYFLLGTALGFMLCTSIGQMLATAPLAVPHFERFHEYINPNGGFYLTYNEMLAQARKTMAEKPGRKLLIIGGDSVFYGEGQSIEHCWTIALQEELDRLYPGRYAVLNLALPGTKVFEAGNWVYEKLKREGKNVLLVTNAMPSTVFEPSGTIPLHYMFFDAVERGALEPFPERLSFAEKHKEWSLFQDDSHGESLKLRALFNHYLAPEELWTRFTYYVMGNYYHRSTAAASLLPRRVFKDPFIDRPTFDRADVEKLDHGISQVRKFLAGITALYEGGKASEYEQFFWRRLRGCTQCAVPAATRNSIIVAITAINPLFIDELTPREKADYLHIKKLWRENFERCGFKTVELNETLASENYVDFDHLNQAGGKLMAKELAARLGDKYND</sequence>
<evidence type="ECO:0000313" key="2">
    <source>
        <dbReference type="EMBL" id="MBN8659027.1"/>
    </source>
</evidence>
<dbReference type="EMBL" id="JAFLCK010000001">
    <property type="protein sequence ID" value="MBN8659027.1"/>
    <property type="molecule type" value="Genomic_DNA"/>
</dbReference>
<protein>
    <submittedName>
        <fullName evidence="2">Uncharacterized protein</fullName>
    </submittedName>
</protein>
<feature type="transmembrane region" description="Helical" evidence="1">
    <location>
        <begin position="12"/>
        <end position="32"/>
    </location>
</feature>
<reference evidence="2" key="1">
    <citation type="submission" date="2021-02" db="EMBL/GenBank/DDBJ databases">
        <title>Genome-Resolved Metagenomics of a Microbial Community Performing Photosynthetic Biological Nutrient Removal.</title>
        <authorList>
            <person name="Mcdaniel E.A."/>
        </authorList>
    </citation>
    <scope>NUCLEOTIDE SEQUENCE</scope>
    <source>
        <strain evidence="2">UWPOB_OBS1</strain>
    </source>
</reference>